<dbReference type="AlphaFoldDB" id="A0A4Z2H1T3"/>
<evidence type="ECO:0000313" key="3">
    <source>
        <dbReference type="Proteomes" id="UP000314294"/>
    </source>
</evidence>
<evidence type="ECO:0000256" key="1">
    <source>
        <dbReference type="SAM" id="MobiDB-lite"/>
    </source>
</evidence>
<comment type="caution">
    <text evidence="2">The sequence shown here is derived from an EMBL/GenBank/DDBJ whole genome shotgun (WGS) entry which is preliminary data.</text>
</comment>
<feature type="region of interest" description="Disordered" evidence="1">
    <location>
        <begin position="108"/>
        <end position="130"/>
    </location>
</feature>
<proteinExistence type="predicted"/>
<dbReference type="Proteomes" id="UP000314294">
    <property type="component" value="Unassembled WGS sequence"/>
</dbReference>
<accession>A0A4Z2H1T3</accession>
<dbReference type="EMBL" id="SRLO01000350">
    <property type="protein sequence ID" value="TNN59729.1"/>
    <property type="molecule type" value="Genomic_DNA"/>
</dbReference>
<reference evidence="2 3" key="1">
    <citation type="submission" date="2019-03" db="EMBL/GenBank/DDBJ databases">
        <title>First draft genome of Liparis tanakae, snailfish: a comprehensive survey of snailfish specific genes.</title>
        <authorList>
            <person name="Kim W."/>
            <person name="Song I."/>
            <person name="Jeong J.-H."/>
            <person name="Kim D."/>
            <person name="Kim S."/>
            <person name="Ryu S."/>
            <person name="Song J.Y."/>
            <person name="Lee S.K."/>
        </authorList>
    </citation>
    <scope>NUCLEOTIDE SEQUENCE [LARGE SCALE GENOMIC DNA]</scope>
    <source>
        <tissue evidence="2">Muscle</tissue>
    </source>
</reference>
<protein>
    <submittedName>
        <fullName evidence="2">Uncharacterized protein</fullName>
    </submittedName>
</protein>
<name>A0A4Z2H1T3_9TELE</name>
<gene>
    <name evidence="2" type="ORF">EYF80_030100</name>
</gene>
<sequence length="130" mass="14314">MQLKSRRLSCSTRRLMVSSTTSTLFSWRSFTGSRVAMPLGLASANRRSSWVAGPGERAKGSRRTRSYFLLIKRLGCGCATFGYEEGRVEERTSAVKLRFTATLDTCKGEETSRDGCRGQGHAPQAEGLQV</sequence>
<keyword evidence="3" id="KW-1185">Reference proteome</keyword>
<evidence type="ECO:0000313" key="2">
    <source>
        <dbReference type="EMBL" id="TNN59729.1"/>
    </source>
</evidence>
<organism evidence="2 3">
    <name type="scientific">Liparis tanakae</name>
    <name type="common">Tanaka's snailfish</name>
    <dbReference type="NCBI Taxonomy" id="230148"/>
    <lineage>
        <taxon>Eukaryota</taxon>
        <taxon>Metazoa</taxon>
        <taxon>Chordata</taxon>
        <taxon>Craniata</taxon>
        <taxon>Vertebrata</taxon>
        <taxon>Euteleostomi</taxon>
        <taxon>Actinopterygii</taxon>
        <taxon>Neopterygii</taxon>
        <taxon>Teleostei</taxon>
        <taxon>Neoteleostei</taxon>
        <taxon>Acanthomorphata</taxon>
        <taxon>Eupercaria</taxon>
        <taxon>Perciformes</taxon>
        <taxon>Cottioidei</taxon>
        <taxon>Cottales</taxon>
        <taxon>Liparidae</taxon>
        <taxon>Liparis</taxon>
    </lineage>
</organism>